<gene>
    <name evidence="1" type="ORF">G6F50_016944</name>
</gene>
<comment type="caution">
    <text evidence="1">The sequence shown here is derived from an EMBL/GenBank/DDBJ whole genome shotgun (WGS) entry which is preliminary data.</text>
</comment>
<dbReference type="AlphaFoldDB" id="A0A9P6XRJ2"/>
<accession>A0A9P6XRJ2</accession>
<name>A0A9P6XRJ2_9FUNG</name>
<protein>
    <submittedName>
        <fullName evidence="1">Uncharacterized protein</fullName>
    </submittedName>
</protein>
<evidence type="ECO:0000313" key="2">
    <source>
        <dbReference type="Proteomes" id="UP000740926"/>
    </source>
</evidence>
<evidence type="ECO:0000313" key="1">
    <source>
        <dbReference type="EMBL" id="KAG1531014.1"/>
    </source>
</evidence>
<sequence>MRHESEKGLEYNWMGPYKVIKRNLDFNTYQLQEASGKIYSSWVHIDRLHLCKYNGSSINKAWYIPRVARNEDDTRVSASTS</sequence>
<keyword evidence="2" id="KW-1185">Reference proteome</keyword>
<reference evidence="1 2" key="1">
    <citation type="journal article" date="2020" name="Microb. Genom.">
        <title>Genetic diversity of clinical and environmental Mucorales isolates obtained from an investigation of mucormycosis cases among solid organ transplant recipients.</title>
        <authorList>
            <person name="Nguyen M.H."/>
            <person name="Kaul D."/>
            <person name="Muto C."/>
            <person name="Cheng S.J."/>
            <person name="Richter R.A."/>
            <person name="Bruno V.M."/>
            <person name="Liu G."/>
            <person name="Beyhan S."/>
            <person name="Sundermann A.J."/>
            <person name="Mounaud S."/>
            <person name="Pasculle A.W."/>
            <person name="Nierman W.C."/>
            <person name="Driscoll E."/>
            <person name="Cumbie R."/>
            <person name="Clancy C.J."/>
            <person name="Dupont C.L."/>
        </authorList>
    </citation>
    <scope>NUCLEOTIDE SEQUENCE [LARGE SCALE GENOMIC DNA]</scope>
    <source>
        <strain evidence="1 2">GL24</strain>
    </source>
</reference>
<dbReference type="Proteomes" id="UP000740926">
    <property type="component" value="Unassembled WGS sequence"/>
</dbReference>
<organism evidence="1 2">
    <name type="scientific">Rhizopus delemar</name>
    <dbReference type="NCBI Taxonomy" id="936053"/>
    <lineage>
        <taxon>Eukaryota</taxon>
        <taxon>Fungi</taxon>
        <taxon>Fungi incertae sedis</taxon>
        <taxon>Mucoromycota</taxon>
        <taxon>Mucoromycotina</taxon>
        <taxon>Mucoromycetes</taxon>
        <taxon>Mucorales</taxon>
        <taxon>Mucorineae</taxon>
        <taxon>Rhizopodaceae</taxon>
        <taxon>Rhizopus</taxon>
    </lineage>
</organism>
<dbReference type="EMBL" id="JAANIU010011478">
    <property type="protein sequence ID" value="KAG1531014.1"/>
    <property type="molecule type" value="Genomic_DNA"/>
</dbReference>
<proteinExistence type="predicted"/>